<dbReference type="InterPro" id="IPR011032">
    <property type="entry name" value="GroES-like_sf"/>
</dbReference>
<evidence type="ECO:0000313" key="4">
    <source>
        <dbReference type="Proteomes" id="UP001419910"/>
    </source>
</evidence>
<dbReference type="SUPFAM" id="SSF50129">
    <property type="entry name" value="GroES-like"/>
    <property type="match status" value="1"/>
</dbReference>
<dbReference type="Pfam" id="PF08240">
    <property type="entry name" value="ADH_N"/>
    <property type="match status" value="1"/>
</dbReference>
<dbReference type="Pfam" id="PF00107">
    <property type="entry name" value="ADH_zinc_N"/>
    <property type="match status" value="1"/>
</dbReference>
<dbReference type="CDD" id="cd08241">
    <property type="entry name" value="QOR1"/>
    <property type="match status" value="1"/>
</dbReference>
<evidence type="ECO:0000256" key="1">
    <source>
        <dbReference type="SAM" id="MobiDB-lite"/>
    </source>
</evidence>
<accession>A0ABU9YBG3</accession>
<dbReference type="GO" id="GO:0016491">
    <property type="term" value="F:oxidoreductase activity"/>
    <property type="evidence" value="ECO:0007669"/>
    <property type="project" value="UniProtKB-KW"/>
</dbReference>
<dbReference type="Proteomes" id="UP001419910">
    <property type="component" value="Unassembled WGS sequence"/>
</dbReference>
<keyword evidence="4" id="KW-1185">Reference proteome</keyword>
<evidence type="ECO:0000313" key="3">
    <source>
        <dbReference type="EMBL" id="MEN2793145.1"/>
    </source>
</evidence>
<dbReference type="PANTHER" id="PTHR43677:SF4">
    <property type="entry name" value="QUINONE OXIDOREDUCTASE-LIKE PROTEIN 2"/>
    <property type="match status" value="1"/>
</dbReference>
<dbReference type="InterPro" id="IPR051397">
    <property type="entry name" value="Zn-ADH-like_protein"/>
</dbReference>
<protein>
    <submittedName>
        <fullName evidence="3">NADPH:quinone oxidoreductase family protein</fullName>
        <ecNumber evidence="3">1.-.-.-</ecNumber>
    </submittedName>
</protein>
<feature type="domain" description="Enoyl reductase (ER)" evidence="2">
    <location>
        <begin position="34"/>
        <end position="345"/>
    </location>
</feature>
<dbReference type="Gene3D" id="3.90.180.10">
    <property type="entry name" value="Medium-chain alcohol dehydrogenases, catalytic domain"/>
    <property type="match status" value="1"/>
</dbReference>
<organism evidence="3 4">
    <name type="scientific">Sphingomonas oligophenolica</name>
    <dbReference type="NCBI Taxonomy" id="301154"/>
    <lineage>
        <taxon>Bacteria</taxon>
        <taxon>Pseudomonadati</taxon>
        <taxon>Pseudomonadota</taxon>
        <taxon>Alphaproteobacteria</taxon>
        <taxon>Sphingomonadales</taxon>
        <taxon>Sphingomonadaceae</taxon>
        <taxon>Sphingomonas</taxon>
    </lineage>
</organism>
<evidence type="ECO:0000259" key="2">
    <source>
        <dbReference type="SMART" id="SM00829"/>
    </source>
</evidence>
<keyword evidence="3" id="KW-0560">Oxidoreductase</keyword>
<feature type="region of interest" description="Disordered" evidence="1">
    <location>
        <begin position="1"/>
        <end position="22"/>
    </location>
</feature>
<dbReference type="EMBL" id="JBDIME010000039">
    <property type="protein sequence ID" value="MEN2793145.1"/>
    <property type="molecule type" value="Genomic_DNA"/>
</dbReference>
<name>A0ABU9YBG3_9SPHN</name>
<dbReference type="InterPro" id="IPR036291">
    <property type="entry name" value="NAD(P)-bd_dom_sf"/>
</dbReference>
<dbReference type="InterPro" id="IPR013154">
    <property type="entry name" value="ADH-like_N"/>
</dbReference>
<dbReference type="RefSeq" id="WP_343890287.1">
    <property type="nucleotide sequence ID" value="NZ_BAAAEH010000031.1"/>
</dbReference>
<reference evidence="3 4" key="1">
    <citation type="submission" date="2024-05" db="EMBL/GenBank/DDBJ databases">
        <authorList>
            <person name="Liu Q."/>
            <person name="Xin Y.-H."/>
        </authorList>
    </citation>
    <scope>NUCLEOTIDE SEQUENCE [LARGE SCALE GENOMIC DNA]</scope>
    <source>
        <strain evidence="3 4">CGMCC 1.10181</strain>
    </source>
</reference>
<dbReference type="PANTHER" id="PTHR43677">
    <property type="entry name" value="SHORT-CHAIN DEHYDROGENASE/REDUCTASE"/>
    <property type="match status" value="1"/>
</dbReference>
<dbReference type="InterPro" id="IPR013149">
    <property type="entry name" value="ADH-like_C"/>
</dbReference>
<gene>
    <name evidence="3" type="ORF">ABC974_26200</name>
</gene>
<dbReference type="EC" id="1.-.-.-" evidence="3"/>
<dbReference type="InterPro" id="IPR020843">
    <property type="entry name" value="ER"/>
</dbReference>
<comment type="caution">
    <text evidence="3">The sequence shown here is derived from an EMBL/GenBank/DDBJ whole genome shotgun (WGS) entry which is preliminary data.</text>
</comment>
<sequence length="350" mass="36345">MTYKLSEVGAAGASSPPKRERQSMYRAVVADELGPVGHYTLRHLPRPQLEAGEVRVALVAVGISYVDVLTAEGNYQVKPPVPFIPGSEAAGVVIETAPDVPDVSVGDRVVCGGWYGLLADECVLPRDAVTPIPPGIDLVEAAVFPASFSTAWHALVDRAHVRPGETVLVLGAGGATGYAAVQVAKVLGAHVIASASTHEKRALATGGGADATIDARAADWRDAVKAANGGMPVDVVFDPIGGAATDAAFRSLAWCGRHLIVGFPGGIASLRTNLPLLKGASLVGVNIRQFYLSQPDKAAANMAHLLDLASAGRLRPAVARNYPIEDYALVMAEAAKGESAGRIVVNLNMR</sequence>
<proteinExistence type="predicted"/>
<dbReference type="Gene3D" id="3.40.50.720">
    <property type="entry name" value="NAD(P)-binding Rossmann-like Domain"/>
    <property type="match status" value="1"/>
</dbReference>
<dbReference type="SUPFAM" id="SSF51735">
    <property type="entry name" value="NAD(P)-binding Rossmann-fold domains"/>
    <property type="match status" value="1"/>
</dbReference>
<dbReference type="SMART" id="SM00829">
    <property type="entry name" value="PKS_ER"/>
    <property type="match status" value="1"/>
</dbReference>